<evidence type="ECO:0000259" key="2">
    <source>
        <dbReference type="Pfam" id="PF10328"/>
    </source>
</evidence>
<dbReference type="SUPFAM" id="SSF81321">
    <property type="entry name" value="Family A G protein-coupled receptor-like"/>
    <property type="match status" value="3"/>
</dbReference>
<dbReference type="Proteomes" id="UP000230233">
    <property type="component" value="Chromosome V"/>
</dbReference>
<keyword evidence="1" id="KW-0812">Transmembrane</keyword>
<feature type="domain" description="7TM GPCR serpentine receptor class x (Srx)" evidence="2">
    <location>
        <begin position="444"/>
        <end position="638"/>
    </location>
</feature>
<name>A0A2G5T9M0_9PELO</name>
<organism evidence="3 4">
    <name type="scientific">Caenorhabditis nigoni</name>
    <dbReference type="NCBI Taxonomy" id="1611254"/>
    <lineage>
        <taxon>Eukaryota</taxon>
        <taxon>Metazoa</taxon>
        <taxon>Ecdysozoa</taxon>
        <taxon>Nematoda</taxon>
        <taxon>Chromadorea</taxon>
        <taxon>Rhabditida</taxon>
        <taxon>Rhabditina</taxon>
        <taxon>Rhabditomorpha</taxon>
        <taxon>Rhabditoidea</taxon>
        <taxon>Rhabditidae</taxon>
        <taxon>Peloderinae</taxon>
        <taxon>Caenorhabditis</taxon>
    </lineage>
</organism>
<feature type="transmembrane region" description="Helical" evidence="1">
    <location>
        <begin position="424"/>
        <end position="450"/>
    </location>
</feature>
<feature type="transmembrane region" description="Helical" evidence="1">
    <location>
        <begin position="590"/>
        <end position="611"/>
    </location>
</feature>
<dbReference type="STRING" id="1611254.A0A2G5T9M0"/>
<keyword evidence="1" id="KW-0472">Membrane</keyword>
<feature type="transmembrane region" description="Helical" evidence="1">
    <location>
        <begin position="224"/>
        <end position="248"/>
    </location>
</feature>
<evidence type="ECO:0000313" key="3">
    <source>
        <dbReference type="EMBL" id="PIC23928.1"/>
    </source>
</evidence>
<protein>
    <recommendedName>
        <fullName evidence="2">7TM GPCR serpentine receptor class x (Srx) domain-containing protein</fullName>
    </recommendedName>
</protein>
<dbReference type="EMBL" id="PDUG01000005">
    <property type="protein sequence ID" value="PIC23928.1"/>
    <property type="molecule type" value="Genomic_DNA"/>
</dbReference>
<dbReference type="OrthoDB" id="9444602at2759"/>
<gene>
    <name evidence="3" type="primary">Cnig_chr_V.g17454</name>
    <name evidence="3" type="ORF">B9Z55_017454</name>
</gene>
<feature type="transmembrane region" description="Helical" evidence="1">
    <location>
        <begin position="115"/>
        <end position="136"/>
    </location>
</feature>
<keyword evidence="1" id="KW-1133">Transmembrane helix</keyword>
<dbReference type="InterPro" id="IPR019428">
    <property type="entry name" value="7TM_GPCR_serpentine_rcpt_Str"/>
</dbReference>
<dbReference type="PANTHER" id="PTHR46000">
    <property type="entry name" value="SEVEN TM RECEPTOR-RELATED"/>
    <property type="match status" value="1"/>
</dbReference>
<feature type="transmembrane region" description="Helical" evidence="1">
    <location>
        <begin position="345"/>
        <end position="366"/>
    </location>
</feature>
<dbReference type="AlphaFoldDB" id="A0A2G5T9M0"/>
<dbReference type="Pfam" id="PF10328">
    <property type="entry name" value="7TM_GPCR_Srx"/>
    <property type="match status" value="1"/>
</dbReference>
<feature type="transmembrane region" description="Helical" evidence="1">
    <location>
        <begin position="498"/>
        <end position="523"/>
    </location>
</feature>
<proteinExistence type="predicted"/>
<evidence type="ECO:0000313" key="4">
    <source>
        <dbReference type="Proteomes" id="UP000230233"/>
    </source>
</evidence>
<feature type="transmembrane region" description="Helical" evidence="1">
    <location>
        <begin position="148"/>
        <end position="169"/>
    </location>
</feature>
<dbReference type="Pfam" id="PF10326">
    <property type="entry name" value="7TM_GPCR_Str"/>
    <property type="match status" value="2"/>
</dbReference>
<feature type="transmembrane region" description="Helical" evidence="1">
    <location>
        <begin position="268"/>
        <end position="287"/>
    </location>
</feature>
<evidence type="ECO:0000256" key="1">
    <source>
        <dbReference type="SAM" id="Phobius"/>
    </source>
</evidence>
<feature type="transmembrane region" description="Helical" evidence="1">
    <location>
        <begin position="552"/>
        <end position="569"/>
    </location>
</feature>
<feature type="transmembrane region" description="Helical" evidence="1">
    <location>
        <begin position="386"/>
        <end position="412"/>
    </location>
</feature>
<comment type="caution">
    <text evidence="3">The sequence shown here is derived from an EMBL/GenBank/DDBJ whole genome shotgun (WGS) entry which is preliminary data.</text>
</comment>
<dbReference type="InterPro" id="IPR019430">
    <property type="entry name" value="7TM_GPCR_serpentine_rcpt_Srx"/>
</dbReference>
<feature type="transmembrane region" description="Helical" evidence="1">
    <location>
        <begin position="62"/>
        <end position="87"/>
    </location>
</feature>
<feature type="transmembrane region" description="Helical" evidence="1">
    <location>
        <begin position="462"/>
        <end position="486"/>
    </location>
</feature>
<dbReference type="PANTHER" id="PTHR46000:SF2">
    <property type="entry name" value="SEVEN TM RECEPTOR"/>
    <property type="match status" value="1"/>
</dbReference>
<sequence length="672" mass="79248">MWFYYVLIYGIMWAMANYHFTKVDDYAESYMKQVMMERYGVEFSQNAWIICVAYNPDGSPRWWNLFCTITMTFIMVVQYTVIIYCSIRMYIDMEAKIQILSPSLRALHKQFFKTLILQVVTPTITLFSPVIFIIYLPLFDTDWDIPTGIFLCAFTLYPAMDALIVLYVVQDYRKAAKCMSAYQRLFVEMFSFRLAQKDDHVLHSHNAGYIFFTTNRPLKASNELLVVLLAVYTGLYSTTISLLAVQYIYRYFAVFDQPRLKYFNGWYFILWLLYGTWFGFEWGVGLYKFNEVDDYSREYMRQEMRDVYGHDIPDVPCVIHVVYENISNSSTIDYLIRWRCVMCTFNMTFIMMVQYGIMIYCGYRLYNDMEEKISMLSATMKKFHRQIFKTLVLQITTPTIVLFSPIVFVITVPYLDLEISVPTGVFLSGFTLYPALDAFILILATSFIAYSHYVGIVATTMYHSSIMFHFFLAFNRWCAVFFPLYYKRIFTNFFTLNVTIIIWIIAVIKCTVSYGVVGCYFQYYESFWTFSSLSSEFCDSVNWYTDFIPNNSFGILIVTINLMSAYRVGRNRKSLNEGDQMAKQQRQREIYFIKQTFFQGTSVFAGLVTYYLLAPLFVNEVILFVLSNVWAFMQAAEGYHYDPVRRETFGYCSPTTLDWHLIFGSYMVFLRC</sequence>
<reference evidence="4" key="1">
    <citation type="submission" date="2017-10" db="EMBL/GenBank/DDBJ databases">
        <title>Rapid genome shrinkage in a self-fertile nematode reveals novel sperm competition proteins.</title>
        <authorList>
            <person name="Yin D."/>
            <person name="Schwarz E.M."/>
            <person name="Thomas C.G."/>
            <person name="Felde R.L."/>
            <person name="Korf I.F."/>
            <person name="Cutter A.D."/>
            <person name="Schartner C.M."/>
            <person name="Ralston E.J."/>
            <person name="Meyer B.J."/>
            <person name="Haag E.S."/>
        </authorList>
    </citation>
    <scope>NUCLEOTIDE SEQUENCE [LARGE SCALE GENOMIC DNA]</scope>
    <source>
        <strain evidence="4">JU1422</strain>
    </source>
</reference>
<keyword evidence="4" id="KW-1185">Reference proteome</keyword>
<dbReference type="Gene3D" id="1.20.1070.10">
    <property type="entry name" value="Rhodopsin 7-helix transmembrane proteins"/>
    <property type="match status" value="1"/>
</dbReference>
<accession>A0A2G5T9M0</accession>